<feature type="compositionally biased region" description="Low complexity" evidence="1">
    <location>
        <begin position="15"/>
        <end position="24"/>
    </location>
</feature>
<name>A0AAD9REI5_9HYME</name>
<protein>
    <recommendedName>
        <fullName evidence="4">Reverse transcriptase domain-containing protein</fullName>
    </recommendedName>
</protein>
<gene>
    <name evidence="2" type="ORF">KPH14_000718</name>
</gene>
<dbReference type="PANTHER" id="PTHR19446">
    <property type="entry name" value="REVERSE TRANSCRIPTASES"/>
    <property type="match status" value="1"/>
</dbReference>
<evidence type="ECO:0000313" key="2">
    <source>
        <dbReference type="EMBL" id="KAK2578277.1"/>
    </source>
</evidence>
<reference evidence="2" key="1">
    <citation type="submission" date="2021-08" db="EMBL/GenBank/DDBJ databases">
        <authorList>
            <person name="Misof B."/>
            <person name="Oliver O."/>
            <person name="Podsiadlowski L."/>
            <person name="Donath A."/>
            <person name="Peters R."/>
            <person name="Mayer C."/>
            <person name="Rust J."/>
            <person name="Gunkel S."/>
            <person name="Lesny P."/>
            <person name="Martin S."/>
            <person name="Oeyen J.P."/>
            <person name="Petersen M."/>
            <person name="Panagiotis P."/>
            <person name="Wilbrandt J."/>
            <person name="Tanja T."/>
        </authorList>
    </citation>
    <scope>NUCLEOTIDE SEQUENCE</scope>
    <source>
        <strain evidence="2">GBR_01_08_01A</strain>
        <tissue evidence="2">Thorax + abdomen</tissue>
    </source>
</reference>
<evidence type="ECO:0008006" key="4">
    <source>
        <dbReference type="Google" id="ProtNLM"/>
    </source>
</evidence>
<evidence type="ECO:0000256" key="1">
    <source>
        <dbReference type="SAM" id="MobiDB-lite"/>
    </source>
</evidence>
<dbReference type="Proteomes" id="UP001258017">
    <property type="component" value="Unassembled WGS sequence"/>
</dbReference>
<accession>A0AAD9REI5</accession>
<sequence>MLRLSKVSVRDDDSLSSCAEDSSSVQGARKRKKLLKEKSSDSEEQLEEKMSHVRKERENLEQFLFNENNKVARPVIKFILSKWCSLESKLQDVIMENEKLKVKLACQESIPSPQRTYAQVAGVVSSGDPHFVPGQKEPETKKRIKVKNKLRVRSLRQMRKKGLVVEVDGKSDVEMIRKSNLEKVGLVVEEPRKQHPAIVIFDVEKDYKVEELKEDFIFKNCGIENEDELNKFMQANWEKFNRLICEHITLDFIKNLEQLNANNAVKQFMLKINEICKNSIPRKGQRNNSVPWWSDKLSLARSRVNKMKKELSRARRLNLCDQIEYMKRKFKENKNRYVAMIRRSKKESWRNFVNTVGNNNPWGIVYKIVRDKIHRSDAVCSVVTEDGDRTISWKETMITLLNKMVPSDDKTAETNVHTNIRAKNAEYKNHNLEQDISETEISDAIRRCKNGKAPGLDGMKIEIIKKIWTFNKDVISTLLNHCFRNSSFPKVWKNANLKILLKGTDRDRVIINSYRPIALLSSLGKIYERIIISRIEQHYQ</sequence>
<dbReference type="AlphaFoldDB" id="A0AAD9REI5"/>
<comment type="caution">
    <text evidence="2">The sequence shown here is derived from an EMBL/GenBank/DDBJ whole genome shotgun (WGS) entry which is preliminary data.</text>
</comment>
<proteinExistence type="predicted"/>
<feature type="region of interest" description="Disordered" evidence="1">
    <location>
        <begin position="1"/>
        <end position="52"/>
    </location>
</feature>
<keyword evidence="3" id="KW-1185">Reference proteome</keyword>
<dbReference type="EMBL" id="JAIFRP010000462">
    <property type="protein sequence ID" value="KAK2578277.1"/>
    <property type="molecule type" value="Genomic_DNA"/>
</dbReference>
<reference evidence="2" key="2">
    <citation type="journal article" date="2023" name="Commun. Biol.">
        <title>Intrasexual cuticular hydrocarbon dimorphism in a wasp sheds light on hydrocarbon biosynthesis genes in Hymenoptera.</title>
        <authorList>
            <person name="Moris V.C."/>
            <person name="Podsiadlowski L."/>
            <person name="Martin S."/>
            <person name="Oeyen J.P."/>
            <person name="Donath A."/>
            <person name="Petersen M."/>
            <person name="Wilbrandt J."/>
            <person name="Misof B."/>
            <person name="Liedtke D."/>
            <person name="Thamm M."/>
            <person name="Scheiner R."/>
            <person name="Schmitt T."/>
            <person name="Niehuis O."/>
        </authorList>
    </citation>
    <scope>NUCLEOTIDE SEQUENCE</scope>
    <source>
        <strain evidence="2">GBR_01_08_01A</strain>
    </source>
</reference>
<feature type="compositionally biased region" description="Basic and acidic residues" evidence="1">
    <location>
        <begin position="36"/>
        <end position="52"/>
    </location>
</feature>
<evidence type="ECO:0000313" key="3">
    <source>
        <dbReference type="Proteomes" id="UP001258017"/>
    </source>
</evidence>
<feature type="non-terminal residue" evidence="2">
    <location>
        <position position="1"/>
    </location>
</feature>
<organism evidence="2 3">
    <name type="scientific">Odynerus spinipes</name>
    <dbReference type="NCBI Taxonomy" id="1348599"/>
    <lineage>
        <taxon>Eukaryota</taxon>
        <taxon>Metazoa</taxon>
        <taxon>Ecdysozoa</taxon>
        <taxon>Arthropoda</taxon>
        <taxon>Hexapoda</taxon>
        <taxon>Insecta</taxon>
        <taxon>Pterygota</taxon>
        <taxon>Neoptera</taxon>
        <taxon>Endopterygota</taxon>
        <taxon>Hymenoptera</taxon>
        <taxon>Apocrita</taxon>
        <taxon>Aculeata</taxon>
        <taxon>Vespoidea</taxon>
        <taxon>Vespidae</taxon>
        <taxon>Eumeninae</taxon>
        <taxon>Odynerus</taxon>
    </lineage>
</organism>